<feature type="compositionally biased region" description="Basic and acidic residues" evidence="1">
    <location>
        <begin position="340"/>
        <end position="355"/>
    </location>
</feature>
<dbReference type="EMBL" id="JADNYJ010000055">
    <property type="protein sequence ID" value="KAF8898135.1"/>
    <property type="molecule type" value="Genomic_DNA"/>
</dbReference>
<evidence type="ECO:0000313" key="3">
    <source>
        <dbReference type="Proteomes" id="UP000724874"/>
    </source>
</evidence>
<dbReference type="Proteomes" id="UP000724874">
    <property type="component" value="Unassembled WGS sequence"/>
</dbReference>
<feature type="compositionally biased region" description="Low complexity" evidence="1">
    <location>
        <begin position="303"/>
        <end position="339"/>
    </location>
</feature>
<organism evidence="2 3">
    <name type="scientific">Gymnopilus junonius</name>
    <name type="common">Spectacular rustgill mushroom</name>
    <name type="synonym">Gymnopilus spectabilis subsp. junonius</name>
    <dbReference type="NCBI Taxonomy" id="109634"/>
    <lineage>
        <taxon>Eukaryota</taxon>
        <taxon>Fungi</taxon>
        <taxon>Dikarya</taxon>
        <taxon>Basidiomycota</taxon>
        <taxon>Agaricomycotina</taxon>
        <taxon>Agaricomycetes</taxon>
        <taxon>Agaricomycetidae</taxon>
        <taxon>Agaricales</taxon>
        <taxon>Agaricineae</taxon>
        <taxon>Hymenogastraceae</taxon>
        <taxon>Gymnopilus</taxon>
    </lineage>
</organism>
<gene>
    <name evidence="2" type="ORF">CPB84DRAFT_1825473</name>
</gene>
<feature type="compositionally biased region" description="Low complexity" evidence="1">
    <location>
        <begin position="242"/>
        <end position="251"/>
    </location>
</feature>
<keyword evidence="3" id="KW-1185">Reference proteome</keyword>
<evidence type="ECO:0000313" key="2">
    <source>
        <dbReference type="EMBL" id="KAF8898135.1"/>
    </source>
</evidence>
<feature type="compositionally biased region" description="Polar residues" evidence="1">
    <location>
        <begin position="13"/>
        <end position="40"/>
    </location>
</feature>
<reference evidence="2" key="1">
    <citation type="submission" date="2020-11" db="EMBL/GenBank/DDBJ databases">
        <authorList>
            <consortium name="DOE Joint Genome Institute"/>
            <person name="Ahrendt S."/>
            <person name="Riley R."/>
            <person name="Andreopoulos W."/>
            <person name="LaButti K."/>
            <person name="Pangilinan J."/>
            <person name="Ruiz-duenas F.J."/>
            <person name="Barrasa J.M."/>
            <person name="Sanchez-Garcia M."/>
            <person name="Camarero S."/>
            <person name="Miyauchi S."/>
            <person name="Serrano A."/>
            <person name="Linde D."/>
            <person name="Babiker R."/>
            <person name="Drula E."/>
            <person name="Ayuso-Fernandez I."/>
            <person name="Pacheco R."/>
            <person name="Padilla G."/>
            <person name="Ferreira P."/>
            <person name="Barriuso J."/>
            <person name="Kellner H."/>
            <person name="Castanera R."/>
            <person name="Alfaro M."/>
            <person name="Ramirez L."/>
            <person name="Pisabarro A.G."/>
            <person name="Kuo A."/>
            <person name="Tritt A."/>
            <person name="Lipzen A."/>
            <person name="He G."/>
            <person name="Yan M."/>
            <person name="Ng V."/>
            <person name="Cullen D."/>
            <person name="Martin F."/>
            <person name="Rosso M.-N."/>
            <person name="Henrissat B."/>
            <person name="Hibbett D."/>
            <person name="Martinez A.T."/>
            <person name="Grigoriev I.V."/>
        </authorList>
    </citation>
    <scope>NUCLEOTIDE SEQUENCE</scope>
    <source>
        <strain evidence="2">AH 44721</strain>
    </source>
</reference>
<accession>A0A9P5TLH9</accession>
<feature type="compositionally biased region" description="Low complexity" evidence="1">
    <location>
        <begin position="285"/>
        <end position="296"/>
    </location>
</feature>
<feature type="compositionally biased region" description="Low complexity" evidence="1">
    <location>
        <begin position="403"/>
        <end position="439"/>
    </location>
</feature>
<proteinExistence type="predicted"/>
<feature type="compositionally biased region" description="Polar residues" evidence="1">
    <location>
        <begin position="155"/>
        <end position="165"/>
    </location>
</feature>
<feature type="compositionally biased region" description="Polar residues" evidence="1">
    <location>
        <begin position="363"/>
        <end position="398"/>
    </location>
</feature>
<feature type="compositionally biased region" description="Polar residues" evidence="1">
    <location>
        <begin position="128"/>
        <end position="143"/>
    </location>
</feature>
<dbReference type="AlphaFoldDB" id="A0A9P5TLH9"/>
<comment type="caution">
    <text evidence="2">The sequence shown here is derived from an EMBL/GenBank/DDBJ whole genome shotgun (WGS) entry which is preliminary data.</text>
</comment>
<name>A0A9P5TLH9_GYMJU</name>
<evidence type="ECO:0000256" key="1">
    <source>
        <dbReference type="SAM" id="MobiDB-lite"/>
    </source>
</evidence>
<feature type="compositionally biased region" description="Acidic residues" evidence="1">
    <location>
        <begin position="112"/>
        <end position="123"/>
    </location>
</feature>
<feature type="compositionally biased region" description="Low complexity" evidence="1">
    <location>
        <begin position="482"/>
        <end position="527"/>
    </location>
</feature>
<protein>
    <submittedName>
        <fullName evidence="2">Uncharacterized protein</fullName>
    </submittedName>
</protein>
<sequence>MTKPTLVQSILNLPSQTYSNGHSVDGKNNPTPSNHANTTRPVKKDYYSTKQEMIRIAASMAQAERMEVGANGYATTAPAVSKRPEPIIHSSSSNPHRAPPLPRAQSHAKDESDFDDDDDDSDLDAFFTPNTSPRTSMASSTATVKFPTSRKPSRRSLTSSDSHQPLQIPDTAEHPVPKVSGGSSAIAHTPAAVPSTRTPSTSSSKAQPRVLSSNSSLSSNSLEAHSVFSDDVESRETTLHTSPHPSNSNHSKVAARSTSTSSKHRSLTDQGKKTVSQPTGSNAPSSYKATKSSVSSIQNLEGASSSSTTTPKKSITSASTSQIPNSTSASDTATPTSSTKSKEREKDKHSKDKDTVGYGTVTILPSNKPSASATARPTKTYVSPKQPHTFSAFASVSSGEPAAASTPHVKSSSSSSASASNGHSSLKTSPSGSASASQSTERHRSSPAVASPAHQGSVPTPFSSSSPTQKSARHASAPPAPKTSTSKPLPTTSSSISSRPVSDAHGHANANAKAKSATSSDTPSHSIPTPPSTPPSTAIAT</sequence>
<feature type="compositionally biased region" description="Polar residues" evidence="1">
    <location>
        <begin position="273"/>
        <end position="284"/>
    </location>
</feature>
<feature type="non-terminal residue" evidence="2">
    <location>
        <position position="541"/>
    </location>
</feature>
<feature type="region of interest" description="Disordered" evidence="1">
    <location>
        <begin position="77"/>
        <end position="541"/>
    </location>
</feature>
<feature type="region of interest" description="Disordered" evidence="1">
    <location>
        <begin position="13"/>
        <end position="47"/>
    </location>
</feature>
<feature type="compositionally biased region" description="Low complexity" evidence="1">
    <location>
        <begin position="457"/>
        <end position="470"/>
    </location>
</feature>
<feature type="compositionally biased region" description="Low complexity" evidence="1">
    <location>
        <begin position="189"/>
        <end position="222"/>
    </location>
</feature>
<dbReference type="OrthoDB" id="3070288at2759"/>